<dbReference type="GO" id="GO:0000795">
    <property type="term" value="C:synaptonemal complex"/>
    <property type="evidence" value="ECO:0007669"/>
    <property type="project" value="InterPro"/>
</dbReference>
<dbReference type="GO" id="GO:0007129">
    <property type="term" value="P:homologous chromosome pairing at meiosis"/>
    <property type="evidence" value="ECO:0007669"/>
    <property type="project" value="TreeGrafter"/>
</dbReference>
<dbReference type="GO" id="GO:0008270">
    <property type="term" value="F:zinc ion binding"/>
    <property type="evidence" value="ECO:0007669"/>
    <property type="project" value="UniProtKB-KW"/>
</dbReference>
<keyword evidence="8" id="KW-1185">Reference proteome</keyword>
<name>A0A813STK9_9BILA</name>
<sequence>MEWYCCNGCYVKANKDSYFYITNCLHIYCEKCVNSKCFGRCLTCNDRCSFHKINSTLSQNVKAFFCDLPSLASKLEKEIEEFTAAKQQEAILFAKRKIAEFRMVIQFQLDQTHTFFKKSQFDPEKVEYLVKQINQLNQEVTKFKNENEQLKNRIIGFENTNFSLNQRIFENNDLNPMLQNSESFQFKRNFERDENRQSVINYMLQQPSSTMSNKNEVNSTNIILINQHSNQQHHQSATQLENLAIPRINQSQVNTDSISRRPGPNNLLNESKFVYKTPMNQVVRNDENALVTKQAVSSNVSRRSIGESPAFSSQTSALSSTQQQQQARQILLPVGPRPNSIRSHLLE</sequence>
<evidence type="ECO:0000256" key="1">
    <source>
        <dbReference type="ARBA" id="ARBA00022723"/>
    </source>
</evidence>
<feature type="coiled-coil region" evidence="5">
    <location>
        <begin position="126"/>
        <end position="160"/>
    </location>
</feature>
<evidence type="ECO:0000256" key="3">
    <source>
        <dbReference type="ARBA" id="ARBA00022833"/>
    </source>
</evidence>
<comment type="caution">
    <text evidence="7">The sequence shown here is derived from an EMBL/GenBank/DDBJ whole genome shotgun (WGS) entry which is preliminary data.</text>
</comment>
<dbReference type="PROSITE" id="PS00518">
    <property type="entry name" value="ZF_RING_1"/>
    <property type="match status" value="1"/>
</dbReference>
<evidence type="ECO:0008006" key="9">
    <source>
        <dbReference type="Google" id="ProtNLM"/>
    </source>
</evidence>
<dbReference type="PANTHER" id="PTHR22663:SF17">
    <property type="entry name" value="RING FINGER PROTEIN NARYA-RELATED"/>
    <property type="match status" value="1"/>
</dbReference>
<keyword evidence="1" id="KW-0479">Metal-binding</keyword>
<evidence type="ECO:0000256" key="2">
    <source>
        <dbReference type="ARBA" id="ARBA00022771"/>
    </source>
</evidence>
<keyword evidence="3" id="KW-0862">Zinc</keyword>
<organism evidence="7 8">
    <name type="scientific">Brachionus calyciflorus</name>
    <dbReference type="NCBI Taxonomy" id="104777"/>
    <lineage>
        <taxon>Eukaryota</taxon>
        <taxon>Metazoa</taxon>
        <taxon>Spiralia</taxon>
        <taxon>Gnathifera</taxon>
        <taxon>Rotifera</taxon>
        <taxon>Eurotatoria</taxon>
        <taxon>Monogononta</taxon>
        <taxon>Pseudotrocha</taxon>
        <taxon>Ploima</taxon>
        <taxon>Brachionidae</taxon>
        <taxon>Brachionus</taxon>
    </lineage>
</organism>
<dbReference type="Proteomes" id="UP000663879">
    <property type="component" value="Unassembled WGS sequence"/>
</dbReference>
<dbReference type="OrthoDB" id="2535391at2759"/>
<evidence type="ECO:0000256" key="5">
    <source>
        <dbReference type="SAM" id="Coils"/>
    </source>
</evidence>
<evidence type="ECO:0000313" key="7">
    <source>
        <dbReference type="EMBL" id="CAF0804498.1"/>
    </source>
</evidence>
<dbReference type="EMBL" id="CAJNOC010000800">
    <property type="protein sequence ID" value="CAF0804498.1"/>
    <property type="molecule type" value="Genomic_DNA"/>
</dbReference>
<dbReference type="InterPro" id="IPR042123">
    <property type="entry name" value="Zip3/RNF212-like"/>
</dbReference>
<dbReference type="AlphaFoldDB" id="A0A813STK9"/>
<dbReference type="GO" id="GO:0016925">
    <property type="term" value="P:protein sumoylation"/>
    <property type="evidence" value="ECO:0007669"/>
    <property type="project" value="TreeGrafter"/>
</dbReference>
<evidence type="ECO:0000256" key="4">
    <source>
        <dbReference type="ARBA" id="ARBA00023254"/>
    </source>
</evidence>
<dbReference type="GO" id="GO:0019789">
    <property type="term" value="F:SUMO transferase activity"/>
    <property type="evidence" value="ECO:0007669"/>
    <property type="project" value="InterPro"/>
</dbReference>
<dbReference type="InterPro" id="IPR017907">
    <property type="entry name" value="Znf_RING_CS"/>
</dbReference>
<evidence type="ECO:0000313" key="8">
    <source>
        <dbReference type="Proteomes" id="UP000663879"/>
    </source>
</evidence>
<reference evidence="7" key="1">
    <citation type="submission" date="2021-02" db="EMBL/GenBank/DDBJ databases">
        <authorList>
            <person name="Nowell W R."/>
        </authorList>
    </citation>
    <scope>NUCLEOTIDE SEQUENCE</scope>
    <source>
        <strain evidence="7">Ploen Becks lab</strain>
    </source>
</reference>
<feature type="compositionally biased region" description="Low complexity" evidence="6">
    <location>
        <begin position="312"/>
        <end position="329"/>
    </location>
</feature>
<evidence type="ECO:0000256" key="6">
    <source>
        <dbReference type="SAM" id="MobiDB-lite"/>
    </source>
</evidence>
<dbReference type="PANTHER" id="PTHR22663">
    <property type="entry name" value="RING FINGER PROTEIN NARYA-RELATED"/>
    <property type="match status" value="1"/>
</dbReference>
<dbReference type="GO" id="GO:0007131">
    <property type="term" value="P:reciprocal meiotic recombination"/>
    <property type="evidence" value="ECO:0007669"/>
    <property type="project" value="InterPro"/>
</dbReference>
<protein>
    <recommendedName>
        <fullName evidence="9">RING-type domain-containing protein</fullName>
    </recommendedName>
</protein>
<proteinExistence type="predicted"/>
<keyword evidence="4" id="KW-0469">Meiosis</keyword>
<accession>A0A813STK9</accession>
<keyword evidence="5" id="KW-0175">Coiled coil</keyword>
<keyword evidence="2" id="KW-0863">Zinc-finger</keyword>
<feature type="region of interest" description="Disordered" evidence="6">
    <location>
        <begin position="299"/>
        <end position="347"/>
    </location>
</feature>
<gene>
    <name evidence="7" type="ORF">OXX778_LOCUS6644</name>
</gene>